<reference evidence="1 2" key="1">
    <citation type="submission" date="2014-12" db="EMBL/GenBank/DDBJ databases">
        <title>Complete genome sequence of Francisella guanzhouensis strain 08HL01032 isolated from air-conditioning system in China.</title>
        <authorList>
            <person name="Svensson D."/>
            <person name="Ohrman C."/>
            <person name="Backman S."/>
            <person name="Karlsson E."/>
            <person name="Nilsson E."/>
            <person name="Bystrom M."/>
            <person name="Larkeryd A."/>
            <person name="Stenberg P."/>
            <person name="Scholtz H.C."/>
            <person name="Forsman M."/>
            <person name="Sjodin A."/>
        </authorList>
    </citation>
    <scope>NUCLEOTIDE SEQUENCE [LARGE SCALE GENOMIC DNA]</scope>
    <source>
        <strain evidence="1 2">08HL01032</strain>
    </source>
</reference>
<dbReference type="KEGG" id="fgu:SD28_02840"/>
<name>A0A0A8E501_9GAMM</name>
<sequence length="64" mass="7413">MLDCEPRQVRKEATVMVDTCAVVRLSQHLIDCSAACNELTKAMPKKNIVKYLDNLIFFKFYLFV</sequence>
<dbReference type="EMBL" id="CP010427">
    <property type="protein sequence ID" value="AJC48657.1"/>
    <property type="molecule type" value="Genomic_DNA"/>
</dbReference>
<gene>
    <name evidence="1" type="ORF">SD28_02840</name>
</gene>
<dbReference type="HOGENOM" id="CLU_2861242_0_0_6"/>
<keyword evidence="2" id="KW-1185">Reference proteome</keyword>
<evidence type="ECO:0000313" key="2">
    <source>
        <dbReference type="Proteomes" id="UP000031104"/>
    </source>
</evidence>
<dbReference type="Proteomes" id="UP000031104">
    <property type="component" value="Chromosome"/>
</dbReference>
<protein>
    <submittedName>
        <fullName evidence="1">Uncharacterized protein</fullName>
    </submittedName>
</protein>
<accession>A0A0A8E501</accession>
<dbReference type="AlphaFoldDB" id="A0A0A8E501"/>
<evidence type="ECO:0000313" key="1">
    <source>
        <dbReference type="EMBL" id="AJC48657.1"/>
    </source>
</evidence>
<organism evidence="1 2">
    <name type="scientific">Allofrancisella guangzhouensis</name>
    <dbReference type="NCBI Taxonomy" id="594679"/>
    <lineage>
        <taxon>Bacteria</taxon>
        <taxon>Pseudomonadati</taxon>
        <taxon>Pseudomonadota</taxon>
        <taxon>Gammaproteobacteria</taxon>
        <taxon>Thiotrichales</taxon>
        <taxon>Francisellaceae</taxon>
        <taxon>Allofrancisella</taxon>
    </lineage>
</organism>
<proteinExistence type="predicted"/>